<dbReference type="Gene3D" id="3.40.50.1110">
    <property type="entry name" value="SGNH hydrolase"/>
    <property type="match status" value="1"/>
</dbReference>
<name>A0A173LK51_9ACTN</name>
<dbReference type="EMBL" id="CP015961">
    <property type="protein sequence ID" value="ANI91888.1"/>
    <property type="molecule type" value="Genomic_DNA"/>
</dbReference>
<dbReference type="Proteomes" id="UP000186104">
    <property type="component" value="Chromosome"/>
</dbReference>
<dbReference type="Pfam" id="PF13472">
    <property type="entry name" value="Lipase_GDSL_2"/>
    <property type="match status" value="1"/>
</dbReference>
<dbReference type="RefSeq" id="WP_231887225.1">
    <property type="nucleotide sequence ID" value="NZ_CP015961.1"/>
</dbReference>
<dbReference type="InterPro" id="IPR053140">
    <property type="entry name" value="GDSL_Rv0518-like"/>
</dbReference>
<accession>A0A173LK51</accession>
<keyword evidence="3" id="KW-1185">Reference proteome</keyword>
<dbReference type="STRING" id="499555.BJL86_1097"/>
<evidence type="ECO:0000313" key="3">
    <source>
        <dbReference type="Proteomes" id="UP000186104"/>
    </source>
</evidence>
<dbReference type="PANTHER" id="PTHR43784">
    <property type="entry name" value="GDSL-LIKE LIPASE/ACYLHYDROLASE, PUTATIVE (AFU_ORTHOLOGUE AFUA_2G00820)-RELATED"/>
    <property type="match status" value="1"/>
</dbReference>
<dbReference type="CDD" id="cd01832">
    <property type="entry name" value="SGNH_hydrolase_like_1"/>
    <property type="match status" value="1"/>
</dbReference>
<organism evidence="2 3">
    <name type="scientific">Dietzia timorensis</name>
    <dbReference type="NCBI Taxonomy" id="499555"/>
    <lineage>
        <taxon>Bacteria</taxon>
        <taxon>Bacillati</taxon>
        <taxon>Actinomycetota</taxon>
        <taxon>Actinomycetes</taxon>
        <taxon>Mycobacteriales</taxon>
        <taxon>Dietziaceae</taxon>
        <taxon>Dietzia</taxon>
    </lineage>
</organism>
<gene>
    <name evidence="2" type="ORF">BJL86_1097</name>
</gene>
<protein>
    <recommendedName>
        <fullName evidence="1">SGNH hydrolase-type esterase domain-containing protein</fullName>
    </recommendedName>
</protein>
<proteinExistence type="predicted"/>
<dbReference type="AlphaFoldDB" id="A0A173LK51"/>
<dbReference type="InterPro" id="IPR013830">
    <property type="entry name" value="SGNH_hydro"/>
</dbReference>
<dbReference type="KEGG" id="dtm:BJL86_1097"/>
<reference evidence="2 3" key="1">
    <citation type="submission" date="2016-06" db="EMBL/GenBank/DDBJ databases">
        <title>Complete genome sequence of a saline-alkali tolerant type strain Dietzia timorensis ID05-A0528T.</title>
        <authorList>
            <person name="Wu X."/>
        </authorList>
    </citation>
    <scope>NUCLEOTIDE SEQUENCE [LARGE SCALE GENOMIC DNA]</scope>
    <source>
        <strain evidence="2 3">ID05-A0528</strain>
    </source>
</reference>
<dbReference type="PANTHER" id="PTHR43784:SF2">
    <property type="entry name" value="GDSL-LIKE LIPASE_ACYLHYDROLASE, PUTATIVE (AFU_ORTHOLOGUE AFUA_2G00820)-RELATED"/>
    <property type="match status" value="1"/>
</dbReference>
<evidence type="ECO:0000259" key="1">
    <source>
        <dbReference type="Pfam" id="PF13472"/>
    </source>
</evidence>
<feature type="domain" description="SGNH hydrolase-type esterase" evidence="1">
    <location>
        <begin position="7"/>
        <end position="183"/>
    </location>
</feature>
<dbReference type="SUPFAM" id="SSF52266">
    <property type="entry name" value="SGNH hydrolase"/>
    <property type="match status" value="1"/>
</dbReference>
<sequence length="254" mass="28264">MTIRYVAIGDSFTEGVGDEYPDGTPRGWADRLAEQLAENRGEPVHYANLAIRGRCLGPIVEEQLETALALDPAPTHLSVHGGGNDFLHARIDERALVELVRHVVNRCNEEGVRPVLLSGADPSSRLPFGRVFHQRAADFTVATKQVAEDLGASYVDVFNDSAIRDAHYWSPDRLHLNPAGHARVAYLEMREIGLDSGEVEAPPEVRHTRGALAEARYYREYVWPWVARRLTGRSTGDNVTAKFADWKIFEPARG</sequence>
<evidence type="ECO:0000313" key="2">
    <source>
        <dbReference type="EMBL" id="ANI91888.1"/>
    </source>
</evidence>
<dbReference type="InterPro" id="IPR036514">
    <property type="entry name" value="SGNH_hydro_sf"/>
</dbReference>